<dbReference type="Gene3D" id="3.40.50.1820">
    <property type="entry name" value="alpha/beta hydrolase"/>
    <property type="match status" value="1"/>
</dbReference>
<dbReference type="RefSeq" id="WP_106501511.1">
    <property type="nucleotide sequence ID" value="NZ_PXXO01000001.1"/>
</dbReference>
<protein>
    <submittedName>
        <fullName evidence="1">Alpha/beta hydrolase</fullName>
    </submittedName>
</protein>
<dbReference type="PANTHER" id="PTHR37946">
    <property type="entry name" value="SLL1969 PROTEIN"/>
    <property type="match status" value="1"/>
</dbReference>
<dbReference type="Pfam" id="PF02089">
    <property type="entry name" value="Palm_thioest"/>
    <property type="match status" value="1"/>
</dbReference>
<reference evidence="1 2" key="1">
    <citation type="journal article" date="2018" name="Environ. Microbiol.">
        <title>Ecological and genomic features of two widespread freshwater picocyanobacteria.</title>
        <authorList>
            <person name="Cabello-Yeves P.J."/>
            <person name="Picazo A."/>
            <person name="Camacho A."/>
            <person name="Callieri C."/>
            <person name="Rosselli R."/>
            <person name="Roda-Garcia J.J."/>
            <person name="Coutinho F.H."/>
            <person name="Rodriguez-Valera F."/>
        </authorList>
    </citation>
    <scope>NUCLEOTIDE SEQUENCE [LARGE SCALE GENOMIC DNA]</scope>
    <source>
        <strain evidence="1 2">Tous</strain>
    </source>
</reference>
<proteinExistence type="predicted"/>
<comment type="caution">
    <text evidence="1">The sequence shown here is derived from an EMBL/GenBank/DDBJ whole genome shotgun (WGS) entry which is preliminary data.</text>
</comment>
<accession>A0A2P7N1J3</accession>
<dbReference type="InterPro" id="IPR029058">
    <property type="entry name" value="AB_hydrolase_fold"/>
</dbReference>
<dbReference type="OrthoDB" id="9765872at2"/>
<name>A0A2P7N1J3_9CYAN</name>
<evidence type="ECO:0000313" key="1">
    <source>
        <dbReference type="EMBL" id="PSJ07324.1"/>
    </source>
</evidence>
<dbReference type="AlphaFoldDB" id="A0A2P7N1J3"/>
<keyword evidence="2" id="KW-1185">Reference proteome</keyword>
<dbReference type="GO" id="GO:0016787">
    <property type="term" value="F:hydrolase activity"/>
    <property type="evidence" value="ECO:0007669"/>
    <property type="project" value="UniProtKB-KW"/>
</dbReference>
<gene>
    <name evidence="1" type="ORF">C7K55_00865</name>
</gene>
<dbReference type="EMBL" id="PXXO01000001">
    <property type="protein sequence ID" value="PSJ07324.1"/>
    <property type="molecule type" value="Genomic_DNA"/>
</dbReference>
<organism evidence="1 2">
    <name type="scientific">Cyanobium usitatum str. Tous</name>
    <dbReference type="NCBI Taxonomy" id="2116684"/>
    <lineage>
        <taxon>Bacteria</taxon>
        <taxon>Bacillati</taxon>
        <taxon>Cyanobacteriota</taxon>
        <taxon>Cyanophyceae</taxon>
        <taxon>Synechococcales</taxon>
        <taxon>Prochlorococcaceae</taxon>
        <taxon>Cyanobium</taxon>
    </lineage>
</organism>
<dbReference type="SUPFAM" id="SSF53474">
    <property type="entry name" value="alpha/beta-Hydrolases"/>
    <property type="match status" value="1"/>
</dbReference>
<dbReference type="Proteomes" id="UP000243002">
    <property type="component" value="Unassembled WGS sequence"/>
</dbReference>
<dbReference type="PANTHER" id="PTHR37946:SF1">
    <property type="entry name" value="SLL1969 PROTEIN"/>
    <property type="match status" value="1"/>
</dbReference>
<keyword evidence="1" id="KW-0378">Hydrolase</keyword>
<evidence type="ECO:0000313" key="2">
    <source>
        <dbReference type="Proteomes" id="UP000243002"/>
    </source>
</evidence>
<sequence>MASAPPLVLVHGLWDTPRLFDRLKIQLDERRSPLLIPYLPNRLGATPILELAHRLGRQIEATFGPHTQIDLLGFSMGGVIGRTWIQLQGGRSRTRRFISVGSPQQGTLTAQPWPSWLLAGIADMKWGSPLLRQLNTNLEGLDDVECCSFYCAADLMVLPGWRAVLPLGPRQPLPVRTHQQLLQHPAALEPLVAELLRP</sequence>